<dbReference type="PANTHER" id="PTHR18964:SF149">
    <property type="entry name" value="BIFUNCTIONAL UDP-N-ACETYLGLUCOSAMINE 2-EPIMERASE_N-ACETYLMANNOSAMINE KINASE"/>
    <property type="match status" value="1"/>
</dbReference>
<dbReference type="HOGENOM" id="CLU_036604_0_4_0"/>
<dbReference type="STRING" id="530564.Psta_3551"/>
<dbReference type="PANTHER" id="PTHR18964">
    <property type="entry name" value="ROK (REPRESSOR, ORF, KINASE) FAMILY"/>
    <property type="match status" value="1"/>
</dbReference>
<dbReference type="AlphaFoldDB" id="D2QYQ3"/>
<name>D2QYQ3_PIRSD</name>
<dbReference type="eggNOG" id="COG1940">
    <property type="taxonomic scope" value="Bacteria"/>
</dbReference>
<dbReference type="Proteomes" id="UP000001887">
    <property type="component" value="Chromosome"/>
</dbReference>
<dbReference type="SUPFAM" id="SSF53067">
    <property type="entry name" value="Actin-like ATPase domain"/>
    <property type="match status" value="1"/>
</dbReference>
<evidence type="ECO:0000313" key="2">
    <source>
        <dbReference type="EMBL" id="ADB18212.1"/>
    </source>
</evidence>
<dbReference type="OrthoDB" id="9795247at2"/>
<evidence type="ECO:0000256" key="1">
    <source>
        <dbReference type="ARBA" id="ARBA00006479"/>
    </source>
</evidence>
<keyword evidence="3" id="KW-1185">Reference proteome</keyword>
<proteinExistence type="inferred from homology"/>
<dbReference type="Pfam" id="PF00480">
    <property type="entry name" value="ROK"/>
    <property type="match status" value="1"/>
</dbReference>
<protein>
    <submittedName>
        <fullName evidence="2">ROK family protein</fullName>
    </submittedName>
</protein>
<dbReference type="InterPro" id="IPR000600">
    <property type="entry name" value="ROK"/>
</dbReference>
<gene>
    <name evidence="2" type="ordered locus">Psta_3551</name>
</gene>
<comment type="similarity">
    <text evidence="1">Belongs to the ROK (NagC/XylR) family.</text>
</comment>
<dbReference type="KEGG" id="psl:Psta_3551"/>
<evidence type="ECO:0000313" key="3">
    <source>
        <dbReference type="Proteomes" id="UP000001887"/>
    </source>
</evidence>
<accession>D2QYQ3</accession>
<organism evidence="2 3">
    <name type="scientific">Pirellula staleyi (strain ATCC 27377 / DSM 6068 / ICPB 4128)</name>
    <name type="common">Pirella staleyi</name>
    <dbReference type="NCBI Taxonomy" id="530564"/>
    <lineage>
        <taxon>Bacteria</taxon>
        <taxon>Pseudomonadati</taxon>
        <taxon>Planctomycetota</taxon>
        <taxon>Planctomycetia</taxon>
        <taxon>Pirellulales</taxon>
        <taxon>Pirellulaceae</taxon>
        <taxon>Pirellula</taxon>
    </lineage>
</organism>
<dbReference type="InterPro" id="IPR043129">
    <property type="entry name" value="ATPase_NBD"/>
</dbReference>
<sequence>MDSTISSRCWIGFDLGGTKMMAAALDSEFKLVGRKRRKTKGNEGSRAGMERIIQTIRDAMQEAGLEGARPTGIGIGCPGLVDIERGVIVDSANLGWKNVHIKEQLEEVFACPVVILNDVDAGVFGEYRFGAAKNARCVIGVFPGTGIGGGCVYQGQILRGKSLSCFEIGHMLVNPAGLPCGCGRNGCLETEASRLAISSAAAMAAFRGEAPNLLAAAGTDLSDIRSGVLADAIKAGDVVIERIVQRAAGLIGQAVGDLANLLAPDVVVLGGGLVEAMPDLFSKTVDDAARRRAVAPYVKGMKVVVARLGDDAVVRGAAAWAEASVGSKAP</sequence>
<reference evidence="2 3" key="1">
    <citation type="journal article" date="2009" name="Stand. Genomic Sci.">
        <title>Complete genome sequence of Pirellula staleyi type strain (ATCC 27377).</title>
        <authorList>
            <person name="Clum A."/>
            <person name="Tindall B.J."/>
            <person name="Sikorski J."/>
            <person name="Ivanova N."/>
            <person name="Mavrommatis K."/>
            <person name="Lucas S."/>
            <person name="Glavina del Rio T."/>
            <person name="Nolan M."/>
            <person name="Chen F."/>
            <person name="Tice H."/>
            <person name="Pitluck S."/>
            <person name="Cheng J.F."/>
            <person name="Chertkov O."/>
            <person name="Brettin T."/>
            <person name="Han C."/>
            <person name="Detter J.C."/>
            <person name="Kuske C."/>
            <person name="Bruce D."/>
            <person name="Goodwin L."/>
            <person name="Ovchinikova G."/>
            <person name="Pati A."/>
            <person name="Mikhailova N."/>
            <person name="Chen A."/>
            <person name="Palaniappan K."/>
            <person name="Land M."/>
            <person name="Hauser L."/>
            <person name="Chang Y.J."/>
            <person name="Jeffries C.D."/>
            <person name="Chain P."/>
            <person name="Rohde M."/>
            <person name="Goker M."/>
            <person name="Bristow J."/>
            <person name="Eisen J.A."/>
            <person name="Markowitz V."/>
            <person name="Hugenholtz P."/>
            <person name="Kyrpides N.C."/>
            <person name="Klenk H.P."/>
            <person name="Lapidus A."/>
        </authorList>
    </citation>
    <scope>NUCLEOTIDE SEQUENCE [LARGE SCALE GENOMIC DNA]</scope>
    <source>
        <strain evidence="3">ATCC 27377 / DSM 6068 / ICPB 4128</strain>
    </source>
</reference>
<dbReference type="Gene3D" id="3.30.420.40">
    <property type="match status" value="2"/>
</dbReference>
<dbReference type="EMBL" id="CP001848">
    <property type="protein sequence ID" value="ADB18212.1"/>
    <property type="molecule type" value="Genomic_DNA"/>
</dbReference>